<dbReference type="InterPro" id="IPR014729">
    <property type="entry name" value="Rossmann-like_a/b/a_fold"/>
</dbReference>
<comment type="similarity">
    <text evidence="1">Belongs to the universal stress protein A family.</text>
</comment>
<comment type="caution">
    <text evidence="5">The sequence shown here is derived from an EMBL/GenBank/DDBJ whole genome shotgun (WGS) entry which is preliminary data.</text>
</comment>
<evidence type="ECO:0000313" key="5">
    <source>
        <dbReference type="EMBL" id="MFC4726754.1"/>
    </source>
</evidence>
<dbReference type="EMBL" id="JBHSGG010000002">
    <property type="protein sequence ID" value="MFC4726754.1"/>
    <property type="molecule type" value="Genomic_DNA"/>
</dbReference>
<evidence type="ECO:0000256" key="1">
    <source>
        <dbReference type="ARBA" id="ARBA00008791"/>
    </source>
</evidence>
<keyword evidence="2" id="KW-0547">Nucleotide-binding</keyword>
<keyword evidence="6" id="KW-1185">Reference proteome</keyword>
<dbReference type="SUPFAM" id="SSF52402">
    <property type="entry name" value="Adenine nucleotide alpha hydrolases-like"/>
    <property type="match status" value="2"/>
</dbReference>
<dbReference type="PANTHER" id="PTHR46268">
    <property type="entry name" value="STRESS RESPONSE PROTEIN NHAX"/>
    <property type="match status" value="1"/>
</dbReference>
<evidence type="ECO:0000256" key="3">
    <source>
        <dbReference type="ARBA" id="ARBA00022840"/>
    </source>
</evidence>
<feature type="domain" description="UspA" evidence="4">
    <location>
        <begin position="11"/>
        <end position="145"/>
    </location>
</feature>
<proteinExistence type="inferred from homology"/>
<dbReference type="PRINTS" id="PR01438">
    <property type="entry name" value="UNVRSLSTRESS"/>
</dbReference>
<feature type="domain" description="UspA" evidence="4">
    <location>
        <begin position="153"/>
        <end position="291"/>
    </location>
</feature>
<protein>
    <submittedName>
        <fullName evidence="5">Universal stress protein</fullName>
    </submittedName>
</protein>
<dbReference type="CDD" id="cd00293">
    <property type="entry name" value="USP-like"/>
    <property type="match status" value="2"/>
</dbReference>
<dbReference type="Proteomes" id="UP001595892">
    <property type="component" value="Unassembled WGS sequence"/>
</dbReference>
<dbReference type="Pfam" id="PF00582">
    <property type="entry name" value="Usp"/>
    <property type="match status" value="2"/>
</dbReference>
<gene>
    <name evidence="5" type="ORF">ACFO3Q_00990</name>
</gene>
<evidence type="ECO:0000259" key="4">
    <source>
        <dbReference type="Pfam" id="PF00582"/>
    </source>
</evidence>
<evidence type="ECO:0000313" key="6">
    <source>
        <dbReference type="Proteomes" id="UP001595892"/>
    </source>
</evidence>
<dbReference type="RefSeq" id="WP_377002692.1">
    <property type="nucleotide sequence ID" value="NZ_JBHSGG010000002.1"/>
</dbReference>
<evidence type="ECO:0000256" key="2">
    <source>
        <dbReference type="ARBA" id="ARBA00022741"/>
    </source>
</evidence>
<organism evidence="5 6">
    <name type="scientific">Coralloluteibacterium thermophilum</name>
    <dbReference type="NCBI Taxonomy" id="2707049"/>
    <lineage>
        <taxon>Bacteria</taxon>
        <taxon>Pseudomonadati</taxon>
        <taxon>Pseudomonadota</taxon>
        <taxon>Gammaproteobacteria</taxon>
        <taxon>Lysobacterales</taxon>
        <taxon>Lysobacteraceae</taxon>
        <taxon>Coralloluteibacterium</taxon>
    </lineage>
</organism>
<dbReference type="InterPro" id="IPR006015">
    <property type="entry name" value="Universal_stress_UspA"/>
</dbReference>
<name>A0ABV9NHJ3_9GAMM</name>
<keyword evidence="3" id="KW-0067">ATP-binding</keyword>
<accession>A0ABV9NHJ3</accession>
<dbReference type="PANTHER" id="PTHR46268:SF27">
    <property type="entry name" value="UNIVERSAL STRESS PROTEIN RV2623"/>
    <property type="match status" value="1"/>
</dbReference>
<dbReference type="Gene3D" id="3.40.50.620">
    <property type="entry name" value="HUPs"/>
    <property type="match status" value="2"/>
</dbReference>
<dbReference type="InterPro" id="IPR006016">
    <property type="entry name" value="UspA"/>
</dbReference>
<sequence length="304" mass="33116">MPEASPIVPPRAILLATDLSARCDRALDRAVALARQWQARLVVLTVLDPSVRLLAEAAAGHVPERPDPLEAALRRLRADADADDVDLVLRVEEGHPGEALLATALEFDCGLIVTGVARNETLGRRLLGTTVDWLVRRATLPVLVVQNRPRRPYATMVAANDFSTSSRYALRVGAAFFPEGRLTLFHAVDVPLLGLRDRSREEAVAEARSAAMLEAREVLEEAGLPAPLRQAADIVVEHGDPARLLRDHVRERAPDLLLLATHGRGALFDIVLGSMARRILECAGTDVLLVRDPRASRAGRREEG</sequence>
<reference evidence="6" key="1">
    <citation type="journal article" date="2019" name="Int. J. Syst. Evol. Microbiol.">
        <title>The Global Catalogue of Microorganisms (GCM) 10K type strain sequencing project: providing services to taxonomists for standard genome sequencing and annotation.</title>
        <authorList>
            <consortium name="The Broad Institute Genomics Platform"/>
            <consortium name="The Broad Institute Genome Sequencing Center for Infectious Disease"/>
            <person name="Wu L."/>
            <person name="Ma J."/>
        </authorList>
    </citation>
    <scope>NUCLEOTIDE SEQUENCE [LARGE SCALE GENOMIC DNA]</scope>
    <source>
        <strain evidence="6">CGMCC 1.13574</strain>
    </source>
</reference>